<comment type="caution">
    <text evidence="1">The sequence shown here is derived from an EMBL/GenBank/DDBJ whole genome shotgun (WGS) entry which is preliminary data.</text>
</comment>
<dbReference type="AlphaFoldDB" id="A0A843UUN1"/>
<organism evidence="1 2">
    <name type="scientific">Colocasia esculenta</name>
    <name type="common">Wild taro</name>
    <name type="synonym">Arum esculentum</name>
    <dbReference type="NCBI Taxonomy" id="4460"/>
    <lineage>
        <taxon>Eukaryota</taxon>
        <taxon>Viridiplantae</taxon>
        <taxon>Streptophyta</taxon>
        <taxon>Embryophyta</taxon>
        <taxon>Tracheophyta</taxon>
        <taxon>Spermatophyta</taxon>
        <taxon>Magnoliopsida</taxon>
        <taxon>Liliopsida</taxon>
        <taxon>Araceae</taxon>
        <taxon>Aroideae</taxon>
        <taxon>Colocasieae</taxon>
        <taxon>Colocasia</taxon>
    </lineage>
</organism>
<keyword evidence="2" id="KW-1185">Reference proteome</keyword>
<protein>
    <submittedName>
        <fullName evidence="1">Uncharacterized protein</fullName>
    </submittedName>
</protein>
<dbReference type="EMBL" id="NMUH01000693">
    <property type="protein sequence ID" value="MQL83419.1"/>
    <property type="molecule type" value="Genomic_DNA"/>
</dbReference>
<evidence type="ECO:0000313" key="1">
    <source>
        <dbReference type="EMBL" id="MQL83419.1"/>
    </source>
</evidence>
<accession>A0A843UUN1</accession>
<gene>
    <name evidence="1" type="ORF">Taro_015880</name>
</gene>
<reference evidence="1" key="1">
    <citation type="submission" date="2017-07" db="EMBL/GenBank/DDBJ databases">
        <title>Taro Niue Genome Assembly and Annotation.</title>
        <authorList>
            <person name="Atibalentja N."/>
            <person name="Keating K."/>
            <person name="Fields C.J."/>
        </authorList>
    </citation>
    <scope>NUCLEOTIDE SEQUENCE</scope>
    <source>
        <strain evidence="1">Niue_2</strain>
        <tissue evidence="1">Leaf</tissue>
    </source>
</reference>
<proteinExistence type="predicted"/>
<sequence>MSLQILSTLNSFQNAYSFNHHRFDGKAAILLQLPYLLVFLGQLVNGNVYIHNLSKTEWITSVSSHNRSQPSGYPLLHARSYGVSHGLGSGTATTIPWSSCVSTTWHPSRECLLRTLDLEFLVSTYLSSYDGGGSLSSHSCAMLTSHSEEHESISSSRWDAGSIRPAFARALRRVWPVSPTTSRFLPSGSMANSFTIRSDTFAEPVVAPPGWDTAEAHKRAKDLAQGEREGSLRRVAIAMALGFPLLLNPLISGRSVGCFPREEDGGICNNPS</sequence>
<dbReference type="Proteomes" id="UP000652761">
    <property type="component" value="Unassembled WGS sequence"/>
</dbReference>
<name>A0A843UUN1_COLES</name>
<evidence type="ECO:0000313" key="2">
    <source>
        <dbReference type="Proteomes" id="UP000652761"/>
    </source>
</evidence>